<evidence type="ECO:0000313" key="2">
    <source>
        <dbReference type="Proteomes" id="UP000298631"/>
    </source>
</evidence>
<protein>
    <submittedName>
        <fullName evidence="1">Uncharacterized protein</fullName>
    </submittedName>
</protein>
<accession>A0A4P8ECK4</accession>
<reference evidence="1 2" key="1">
    <citation type="submission" date="2019-05" db="EMBL/GenBank/DDBJ databases">
        <title>Pseudorhodobacter turbinis sp. nov., isolated from the gut of the Korean turban shell.</title>
        <authorList>
            <person name="Jeong Y.-S."/>
            <person name="Kang W.-R."/>
            <person name="Bae J.-W."/>
        </authorList>
    </citation>
    <scope>NUCLEOTIDE SEQUENCE [LARGE SCALE GENOMIC DNA]</scope>
    <source>
        <strain evidence="1 2">S12M18</strain>
    </source>
</reference>
<dbReference type="KEGG" id="pseb:EOK75_00460"/>
<gene>
    <name evidence="1" type="ORF">EOK75_00460</name>
</gene>
<proteinExistence type="predicted"/>
<keyword evidence="2" id="KW-1185">Reference proteome</keyword>
<sequence>MADPATAALRGDVYLAKASSGAGGSKVGIAGSVALNLLDTQSVARVSGAATVAVTGGGAVSLVTDNRTDATAEALPVGGGATGATVGVGASVAMNILANRSLAEVSDGGVVTGADDLTLAASGTYAGVTKAEAGSSGACRSRLRWRCR</sequence>
<dbReference type="AlphaFoldDB" id="A0A4P8ECK4"/>
<evidence type="ECO:0000313" key="1">
    <source>
        <dbReference type="EMBL" id="QCO54428.1"/>
    </source>
</evidence>
<dbReference type="RefSeq" id="WP_137192112.1">
    <property type="nucleotide sequence ID" value="NZ_CP039964.1"/>
</dbReference>
<dbReference type="Proteomes" id="UP000298631">
    <property type="component" value="Chromosome"/>
</dbReference>
<name>A0A4P8ECK4_9RHOB</name>
<dbReference type="EMBL" id="CP039964">
    <property type="protein sequence ID" value="QCO54428.1"/>
    <property type="molecule type" value="Genomic_DNA"/>
</dbReference>
<organism evidence="1 2">
    <name type="scientific">Pseudorhodobacter turbinis</name>
    <dbReference type="NCBI Taxonomy" id="2500533"/>
    <lineage>
        <taxon>Bacteria</taxon>
        <taxon>Pseudomonadati</taxon>
        <taxon>Pseudomonadota</taxon>
        <taxon>Alphaproteobacteria</taxon>
        <taxon>Rhodobacterales</taxon>
        <taxon>Paracoccaceae</taxon>
        <taxon>Pseudorhodobacter</taxon>
    </lineage>
</organism>